<comment type="caution">
    <text evidence="21">The sequence shown here is derived from an EMBL/GenBank/DDBJ whole genome shotgun (WGS) entry which is preliminary data.</text>
</comment>
<dbReference type="Pfam" id="PF00476">
    <property type="entry name" value="DNA_pol_A"/>
    <property type="match status" value="1"/>
</dbReference>
<evidence type="ECO:0000256" key="7">
    <source>
        <dbReference type="ARBA" id="ARBA00022705"/>
    </source>
</evidence>
<dbReference type="CDD" id="cd09898">
    <property type="entry name" value="H3TH_53EXO"/>
    <property type="match status" value="1"/>
</dbReference>
<dbReference type="InterPro" id="IPR020045">
    <property type="entry name" value="DNA_polI_H3TH"/>
</dbReference>
<sequence length="955" mass="102944">MSDTPAASEEAVPVAAPGTRHLVLVDGSGYIFRAYHALPPMTRPDGTPVNAVFGFTQMLSSFLAEHRGSHLAVVFDASRSTFRNEIFPDYKAHRPDPPEELVPQFALIREATEAFGVAQVEAPGFEADDMIAAYARAFREAGGEVTIVSSDKDLMQLVRPGVQMLDPIKRKPIREAEVAEKFGVPPEKVIEVQALIGDPVDNVPGVPKIGPKTAAELILAYGDLETVLANTAKIKQPMRRQNLEQYAEQARLSKRLVTLDDQAPLTLPIEALAVRPPEPAALAKFLQDQGFRSVIARMGLGEAAGDAATRARNSAISAAQAAAAAPAAPAAETGALPYGPYETVTTPEALATWIAEARTAGVIGLDTETDSLDALKANLVGVCLATAPGRACYIPLRHVSPGAGQGDMLAEPEKAAAPPQLPFEETMAALKPLLEDPAVLKVLQHAKYDLEVLGRPENGGIAVAPVDDTMLISYAMEAGKHGHGMDELSRLHLDHSPISFDQVTGTGRARISFAAVPLDRAAEYAAEDADVTLRLWQLLRPRLREDGSLALYEQVERRMIAVLRDMEVEGIKVDGIELARIGEDFVARMAVLEGEIHGLAGRPFAVGSPKQLGEILFDEMKLPNGRKGKSGAWGTDAAVLEELAAQGIPLARKVLDWRQLSKLKSTYVDGLTAQIDPRTGRVHTDFSMANTSTGRLASTEPNLQNIPVRSEEGQRIRRAFIADPGHVLMSADYSQIELRLLAHMADVPALREAFETGQDIHARTAADIFRLAPEAVDREARRRAKTINFGIIYGMSAFGLAGRLGIGAGEAKGIIDAYFGQYPGIRAAMERLKEEARLRGYVSTSFGRKLWIQDIGTKDPVRRAGAERAAINAPFQGGAAEIIKRAMVRLPQALTKAGLKARLLLQVHDELVLEVPEAEVEPTTALVRQVMEGVAHLRVPLAVEVGTGQSWAEAH</sequence>
<dbReference type="Pfam" id="PF01367">
    <property type="entry name" value="5_3_exonuc"/>
    <property type="match status" value="1"/>
</dbReference>
<dbReference type="Gene3D" id="3.30.420.10">
    <property type="entry name" value="Ribonuclease H-like superfamily/Ribonuclease H"/>
    <property type="match status" value="1"/>
</dbReference>
<evidence type="ECO:0000256" key="14">
    <source>
        <dbReference type="ARBA" id="ARBA00023204"/>
    </source>
</evidence>
<keyword evidence="14 17" id="KW-0234">DNA repair</keyword>
<dbReference type="InterPro" id="IPR012337">
    <property type="entry name" value="RNaseH-like_sf"/>
</dbReference>
<evidence type="ECO:0000256" key="16">
    <source>
        <dbReference type="NCBIfam" id="TIGR00593"/>
    </source>
</evidence>
<protein>
    <recommendedName>
        <fullName evidence="4 16">DNA polymerase I</fullName>
        <ecNumber evidence="3 16">2.7.7.7</ecNumber>
    </recommendedName>
</protein>
<dbReference type="NCBIfam" id="TIGR00593">
    <property type="entry name" value="pola"/>
    <property type="match status" value="1"/>
</dbReference>
<evidence type="ECO:0000313" key="21">
    <source>
        <dbReference type="EMBL" id="MBL6459010.1"/>
    </source>
</evidence>
<dbReference type="SMART" id="SM00279">
    <property type="entry name" value="HhH2"/>
    <property type="match status" value="1"/>
</dbReference>
<evidence type="ECO:0000256" key="6">
    <source>
        <dbReference type="ARBA" id="ARBA00022695"/>
    </source>
</evidence>
<dbReference type="SMART" id="SM00482">
    <property type="entry name" value="POLAc"/>
    <property type="match status" value="1"/>
</dbReference>
<dbReference type="InterPro" id="IPR002298">
    <property type="entry name" value="DNA_polymerase_A"/>
</dbReference>
<dbReference type="InterPro" id="IPR036279">
    <property type="entry name" value="5-3_exonuclease_C_sf"/>
</dbReference>
<keyword evidence="11 17" id="KW-0269">Exonuclease</keyword>
<keyword evidence="22" id="KW-1185">Reference proteome</keyword>
<evidence type="ECO:0000256" key="2">
    <source>
        <dbReference type="ARBA" id="ARBA00011541"/>
    </source>
</evidence>
<dbReference type="RefSeq" id="WP_202828780.1">
    <property type="nucleotide sequence ID" value="NZ_JAEUXJ010000024.1"/>
</dbReference>
<evidence type="ECO:0000313" key="22">
    <source>
        <dbReference type="Proteomes" id="UP000606490"/>
    </source>
</evidence>
<keyword evidence="5 17" id="KW-0808">Transferase</keyword>
<dbReference type="Gene3D" id="1.20.1060.10">
    <property type="entry name" value="Taq DNA Polymerase, Chain T, domain 4"/>
    <property type="match status" value="1"/>
</dbReference>
<dbReference type="InterPro" id="IPR008918">
    <property type="entry name" value="HhH2"/>
</dbReference>
<dbReference type="SUPFAM" id="SSF53098">
    <property type="entry name" value="Ribonuclease H-like"/>
    <property type="match status" value="1"/>
</dbReference>
<feature type="domain" description="DNA-directed DNA polymerase family A palm" evidence="20">
    <location>
        <begin position="713"/>
        <end position="919"/>
    </location>
</feature>
<dbReference type="GO" id="GO:0003887">
    <property type="term" value="F:DNA-directed DNA polymerase activity"/>
    <property type="evidence" value="ECO:0007669"/>
    <property type="project" value="UniProtKB-EC"/>
</dbReference>
<comment type="catalytic activity">
    <reaction evidence="15 17">
        <text>DNA(n) + a 2'-deoxyribonucleoside 5'-triphosphate = DNA(n+1) + diphosphate</text>
        <dbReference type="Rhea" id="RHEA:22508"/>
        <dbReference type="Rhea" id="RHEA-COMP:17339"/>
        <dbReference type="Rhea" id="RHEA-COMP:17340"/>
        <dbReference type="ChEBI" id="CHEBI:33019"/>
        <dbReference type="ChEBI" id="CHEBI:61560"/>
        <dbReference type="ChEBI" id="CHEBI:173112"/>
        <dbReference type="EC" id="2.7.7.7"/>
    </reaction>
</comment>
<reference evidence="21 22" key="1">
    <citation type="submission" date="2021-01" db="EMBL/GenBank/DDBJ databases">
        <title>Belnapia mucosa sp. nov. and Belnapia arida sp. nov., isolated from the Tabernas Desert (Almeria, Spain).</title>
        <authorList>
            <person name="Molina-Menor E."/>
            <person name="Vidal-Verdu A."/>
            <person name="Calonge A."/>
            <person name="Satari L."/>
            <person name="Pereto Magraner J."/>
            <person name="Porcar Miralles M."/>
        </authorList>
    </citation>
    <scope>NUCLEOTIDE SEQUENCE [LARGE SCALE GENOMIC DNA]</scope>
    <source>
        <strain evidence="21 22">T6</strain>
    </source>
</reference>
<dbReference type="SUPFAM" id="SSF47807">
    <property type="entry name" value="5' to 3' exonuclease, C-terminal subdomain"/>
    <property type="match status" value="1"/>
</dbReference>
<dbReference type="Proteomes" id="UP000606490">
    <property type="component" value="Unassembled WGS sequence"/>
</dbReference>
<keyword evidence="8" id="KW-0540">Nuclease</keyword>
<keyword evidence="10 17" id="KW-0378">Hydrolase</keyword>
<evidence type="ECO:0000256" key="12">
    <source>
        <dbReference type="ARBA" id="ARBA00022932"/>
    </source>
</evidence>
<dbReference type="Gene3D" id="3.30.70.370">
    <property type="match status" value="1"/>
</dbReference>
<dbReference type="SMART" id="SM00475">
    <property type="entry name" value="53EXOc"/>
    <property type="match status" value="1"/>
</dbReference>
<evidence type="ECO:0000256" key="3">
    <source>
        <dbReference type="ARBA" id="ARBA00012417"/>
    </source>
</evidence>
<dbReference type="EC" id="2.7.7.7" evidence="3 16"/>
<dbReference type="PRINTS" id="PR00868">
    <property type="entry name" value="DNAPOLI"/>
</dbReference>
<dbReference type="EMBL" id="JAEUXJ010000024">
    <property type="protein sequence ID" value="MBL6459010.1"/>
    <property type="molecule type" value="Genomic_DNA"/>
</dbReference>
<accession>A0ABS1VBG3</accession>
<gene>
    <name evidence="17 21" type="primary">polA</name>
    <name evidence="21" type="ORF">JMJ55_27140</name>
</gene>
<keyword evidence="9 17" id="KW-0227">DNA damage</keyword>
<feature type="domain" description="3'-5' exonuclease" evidence="18">
    <location>
        <begin position="341"/>
        <end position="544"/>
    </location>
</feature>
<dbReference type="NCBIfam" id="NF004397">
    <property type="entry name" value="PRK05755.1"/>
    <property type="match status" value="1"/>
</dbReference>
<dbReference type="Gene3D" id="1.10.150.20">
    <property type="entry name" value="5' to 3' exonuclease, C-terminal subdomain"/>
    <property type="match status" value="2"/>
</dbReference>
<evidence type="ECO:0000256" key="8">
    <source>
        <dbReference type="ARBA" id="ARBA00022722"/>
    </source>
</evidence>
<comment type="similarity">
    <text evidence="1 17">Belongs to the DNA polymerase type-A family.</text>
</comment>
<comment type="subunit">
    <text evidence="2">Single-chain monomer with multiple functions.</text>
</comment>
<dbReference type="InterPro" id="IPR019760">
    <property type="entry name" value="DNA-dir_DNA_pol_A_CS"/>
</dbReference>
<dbReference type="CDD" id="cd06139">
    <property type="entry name" value="DNA_polA_I_Ecoli_like_exo"/>
    <property type="match status" value="1"/>
</dbReference>
<dbReference type="InterPro" id="IPR001098">
    <property type="entry name" value="DNA-dir_DNA_pol_A_palm_dom"/>
</dbReference>
<dbReference type="PANTHER" id="PTHR10133">
    <property type="entry name" value="DNA POLYMERASE I"/>
    <property type="match status" value="1"/>
</dbReference>
<dbReference type="InterPro" id="IPR002421">
    <property type="entry name" value="5-3_exonuclease"/>
</dbReference>
<evidence type="ECO:0000256" key="15">
    <source>
        <dbReference type="ARBA" id="ARBA00049244"/>
    </source>
</evidence>
<evidence type="ECO:0000256" key="10">
    <source>
        <dbReference type="ARBA" id="ARBA00022801"/>
    </source>
</evidence>
<evidence type="ECO:0000259" key="18">
    <source>
        <dbReference type="SMART" id="SM00474"/>
    </source>
</evidence>
<dbReference type="SUPFAM" id="SSF56672">
    <property type="entry name" value="DNA/RNA polymerases"/>
    <property type="match status" value="1"/>
</dbReference>
<feature type="domain" description="5'-3' exonuclease" evidence="19">
    <location>
        <begin position="20"/>
        <end position="275"/>
    </location>
</feature>
<dbReference type="InterPro" id="IPR002562">
    <property type="entry name" value="3'-5'_exonuclease_dom"/>
</dbReference>
<evidence type="ECO:0000256" key="9">
    <source>
        <dbReference type="ARBA" id="ARBA00022763"/>
    </source>
</evidence>
<dbReference type="InterPro" id="IPR018320">
    <property type="entry name" value="DNA_polymerase_1"/>
</dbReference>
<evidence type="ECO:0000256" key="13">
    <source>
        <dbReference type="ARBA" id="ARBA00023125"/>
    </source>
</evidence>
<keyword evidence="7 17" id="KW-0235">DNA replication</keyword>
<keyword evidence="6 17" id="KW-0548">Nucleotidyltransferase</keyword>
<dbReference type="SUPFAM" id="SSF88723">
    <property type="entry name" value="PIN domain-like"/>
    <property type="match status" value="1"/>
</dbReference>
<organism evidence="21 22">
    <name type="scientific">Belnapia mucosa</name>
    <dbReference type="NCBI Taxonomy" id="2804532"/>
    <lineage>
        <taxon>Bacteria</taxon>
        <taxon>Pseudomonadati</taxon>
        <taxon>Pseudomonadota</taxon>
        <taxon>Alphaproteobacteria</taxon>
        <taxon>Acetobacterales</taxon>
        <taxon>Roseomonadaceae</taxon>
        <taxon>Belnapia</taxon>
    </lineage>
</organism>
<evidence type="ECO:0000259" key="19">
    <source>
        <dbReference type="SMART" id="SM00475"/>
    </source>
</evidence>
<keyword evidence="13 17" id="KW-0238">DNA-binding</keyword>
<evidence type="ECO:0000256" key="5">
    <source>
        <dbReference type="ARBA" id="ARBA00022679"/>
    </source>
</evidence>
<dbReference type="Pfam" id="PF01612">
    <property type="entry name" value="DNA_pol_A_exo1"/>
    <property type="match status" value="1"/>
</dbReference>
<name>A0ABS1VBG3_9PROT</name>
<dbReference type="CDD" id="cd08637">
    <property type="entry name" value="DNA_pol_A_pol_I_C"/>
    <property type="match status" value="1"/>
</dbReference>
<comment type="function">
    <text evidence="17">In addition to polymerase activity, this DNA polymerase exhibits 3'-5' and 5'-3' exonuclease activity.</text>
</comment>
<dbReference type="Gene3D" id="3.40.50.1010">
    <property type="entry name" value="5'-nuclease"/>
    <property type="match status" value="1"/>
</dbReference>
<dbReference type="InterPro" id="IPR020046">
    <property type="entry name" value="5-3_exonucl_a-hlix_arch_N"/>
</dbReference>
<dbReference type="InterPro" id="IPR043502">
    <property type="entry name" value="DNA/RNA_pol_sf"/>
</dbReference>
<evidence type="ECO:0000256" key="4">
    <source>
        <dbReference type="ARBA" id="ARBA00020311"/>
    </source>
</evidence>
<evidence type="ECO:0000256" key="17">
    <source>
        <dbReference type="RuleBase" id="RU004460"/>
    </source>
</evidence>
<dbReference type="PANTHER" id="PTHR10133:SF27">
    <property type="entry name" value="DNA POLYMERASE NU"/>
    <property type="match status" value="1"/>
</dbReference>
<evidence type="ECO:0000259" key="20">
    <source>
        <dbReference type="SMART" id="SM00482"/>
    </source>
</evidence>
<proteinExistence type="inferred from homology"/>
<evidence type="ECO:0000256" key="11">
    <source>
        <dbReference type="ARBA" id="ARBA00022839"/>
    </source>
</evidence>
<dbReference type="CDD" id="cd09859">
    <property type="entry name" value="PIN_53EXO"/>
    <property type="match status" value="1"/>
</dbReference>
<dbReference type="InterPro" id="IPR036397">
    <property type="entry name" value="RNaseH_sf"/>
</dbReference>
<dbReference type="PROSITE" id="PS00447">
    <property type="entry name" value="DNA_POLYMERASE_A"/>
    <property type="match status" value="1"/>
</dbReference>
<dbReference type="Pfam" id="PF02739">
    <property type="entry name" value="5_3_exonuc_N"/>
    <property type="match status" value="1"/>
</dbReference>
<keyword evidence="12 17" id="KW-0239">DNA-directed DNA polymerase</keyword>
<dbReference type="InterPro" id="IPR029060">
    <property type="entry name" value="PIN-like_dom_sf"/>
</dbReference>
<dbReference type="SMART" id="SM00474">
    <property type="entry name" value="35EXOc"/>
    <property type="match status" value="1"/>
</dbReference>
<evidence type="ECO:0000256" key="1">
    <source>
        <dbReference type="ARBA" id="ARBA00007705"/>
    </source>
</evidence>